<dbReference type="InterPro" id="IPR005302">
    <property type="entry name" value="MoCF_Sase_C"/>
</dbReference>
<dbReference type="Pfam" id="PF03473">
    <property type="entry name" value="MOSC"/>
    <property type="match status" value="1"/>
</dbReference>
<comment type="caution">
    <text evidence="2">The sequence shown here is derived from an EMBL/GenBank/DDBJ whole genome shotgun (WGS) entry which is preliminary data.</text>
</comment>
<dbReference type="Proteomes" id="UP001150569">
    <property type="component" value="Unassembled WGS sequence"/>
</dbReference>
<dbReference type="Pfam" id="PF03476">
    <property type="entry name" value="MOSC_N"/>
    <property type="match status" value="1"/>
</dbReference>
<proteinExistence type="predicted"/>
<dbReference type="EMBL" id="JANBPT010000491">
    <property type="protein sequence ID" value="KAJ1918852.1"/>
    <property type="molecule type" value="Genomic_DNA"/>
</dbReference>
<sequence length="355" mass="39975">MRSFLGQYFMEHSPNDLNEQVTEATVAPTDRDICVSQLFVYPVKSCRGIPVQTALITKYGFRHDRYWVVTDENYRFLSQKDEGRLVLIQPTLHEDPPSLSSSNPEGGPVKPYMALNVVDGSQPEIRVPLYPDSMELQALKPCKVTVFLDQASGYDLGDEVAAWFSRFLGRSVRLVRRAELEVRRIHTNVPSDELLEVPAQTAFANDAPFLLASEASMQDVNDHLDEKIDIRHFRPNIMVDGCSAFEEEAWKRIHLQRPIATAEGMTATPALVVDLLVTSRCTRCPLTNTNPDTGVPSPNHQPLKTIVNYRRVDPGAKFRGCFGMNCVPIRLGQMISVGDWVVVKETGKHFRISEF</sequence>
<dbReference type="SUPFAM" id="SSF141673">
    <property type="entry name" value="MOSC N-terminal domain-like"/>
    <property type="match status" value="1"/>
</dbReference>
<dbReference type="InterPro" id="IPR011037">
    <property type="entry name" value="Pyrv_Knase-like_insert_dom_sf"/>
</dbReference>
<dbReference type="GO" id="GO:0030170">
    <property type="term" value="F:pyridoxal phosphate binding"/>
    <property type="evidence" value="ECO:0007669"/>
    <property type="project" value="InterPro"/>
</dbReference>
<organism evidence="2 3">
    <name type="scientific">Tieghemiomyces parasiticus</name>
    <dbReference type="NCBI Taxonomy" id="78921"/>
    <lineage>
        <taxon>Eukaryota</taxon>
        <taxon>Fungi</taxon>
        <taxon>Fungi incertae sedis</taxon>
        <taxon>Zoopagomycota</taxon>
        <taxon>Kickxellomycotina</taxon>
        <taxon>Dimargaritomycetes</taxon>
        <taxon>Dimargaritales</taxon>
        <taxon>Dimargaritaceae</taxon>
        <taxon>Tieghemiomyces</taxon>
    </lineage>
</organism>
<dbReference type="GO" id="GO:0003824">
    <property type="term" value="F:catalytic activity"/>
    <property type="evidence" value="ECO:0007669"/>
    <property type="project" value="InterPro"/>
</dbReference>
<dbReference type="GO" id="GO:0030151">
    <property type="term" value="F:molybdenum ion binding"/>
    <property type="evidence" value="ECO:0007669"/>
    <property type="project" value="InterPro"/>
</dbReference>
<protein>
    <recommendedName>
        <fullName evidence="1">MOSC domain-containing protein</fullName>
    </recommendedName>
</protein>
<feature type="domain" description="MOSC" evidence="1">
    <location>
        <begin position="172"/>
        <end position="344"/>
    </location>
</feature>
<reference evidence="2" key="1">
    <citation type="submission" date="2022-07" db="EMBL/GenBank/DDBJ databases">
        <title>Phylogenomic reconstructions and comparative analyses of Kickxellomycotina fungi.</title>
        <authorList>
            <person name="Reynolds N.K."/>
            <person name="Stajich J.E."/>
            <person name="Barry K."/>
            <person name="Grigoriev I.V."/>
            <person name="Crous P."/>
            <person name="Smith M.E."/>
        </authorList>
    </citation>
    <scope>NUCLEOTIDE SEQUENCE</scope>
    <source>
        <strain evidence="2">RSA 861</strain>
    </source>
</reference>
<evidence type="ECO:0000313" key="2">
    <source>
        <dbReference type="EMBL" id="KAJ1918852.1"/>
    </source>
</evidence>
<dbReference type="PANTHER" id="PTHR14237:SF19">
    <property type="entry name" value="MITOCHONDRIAL AMIDOXIME REDUCING COMPONENT 1"/>
    <property type="match status" value="1"/>
</dbReference>
<dbReference type="SUPFAM" id="SSF50800">
    <property type="entry name" value="PK beta-barrel domain-like"/>
    <property type="match status" value="1"/>
</dbReference>
<dbReference type="AlphaFoldDB" id="A0A9W8DQP5"/>
<dbReference type="InterPro" id="IPR005303">
    <property type="entry name" value="MOCOS_middle"/>
</dbReference>
<accession>A0A9W8DQP5</accession>
<evidence type="ECO:0000259" key="1">
    <source>
        <dbReference type="PROSITE" id="PS51340"/>
    </source>
</evidence>
<name>A0A9W8DQP5_9FUNG</name>
<dbReference type="PROSITE" id="PS51340">
    <property type="entry name" value="MOSC"/>
    <property type="match status" value="1"/>
</dbReference>
<dbReference type="OrthoDB" id="17255at2759"/>
<evidence type="ECO:0000313" key="3">
    <source>
        <dbReference type="Proteomes" id="UP001150569"/>
    </source>
</evidence>
<gene>
    <name evidence="2" type="ORF">IWQ60_007387</name>
</gene>
<keyword evidence="3" id="KW-1185">Reference proteome</keyword>
<dbReference type="PANTHER" id="PTHR14237">
    <property type="entry name" value="MOLYBDOPTERIN COFACTOR SULFURASE MOSC"/>
    <property type="match status" value="1"/>
</dbReference>